<sequence length="124" mass="14148">MGHVNHGKTTLLDYIRSTKLVSQELGKITQHIGIYNIKTKYGFITFFDTPGHEAFTSMRKRGIKNSDIIVLVIAANDGIMPQTIEIIKYSQKLNIPLIIAINKIDKIDKINININTFRNRTIYT</sequence>
<dbReference type="InterPro" id="IPR005225">
    <property type="entry name" value="Small_GTP-bd"/>
</dbReference>
<dbReference type="GO" id="GO:0005737">
    <property type="term" value="C:cytoplasm"/>
    <property type="evidence" value="ECO:0007669"/>
    <property type="project" value="TreeGrafter"/>
</dbReference>
<dbReference type="AlphaFoldDB" id="A0A8D8VKM5"/>
<dbReference type="GO" id="GO:0003924">
    <property type="term" value="F:GTPase activity"/>
    <property type="evidence" value="ECO:0007669"/>
    <property type="project" value="InterPro"/>
</dbReference>
<feature type="domain" description="Tr-type G" evidence="6">
    <location>
        <begin position="1"/>
        <end position="124"/>
    </location>
</feature>
<dbReference type="GO" id="GO:0003743">
    <property type="term" value="F:translation initiation factor activity"/>
    <property type="evidence" value="ECO:0007669"/>
    <property type="project" value="UniProtKB-KW"/>
</dbReference>
<dbReference type="InterPro" id="IPR000795">
    <property type="entry name" value="T_Tr_GTP-bd_dom"/>
</dbReference>
<reference evidence="7" key="1">
    <citation type="submission" date="2021-05" db="EMBL/GenBank/DDBJ databases">
        <authorList>
            <person name="Alioto T."/>
            <person name="Alioto T."/>
            <person name="Gomez Garrido J."/>
        </authorList>
    </citation>
    <scope>NUCLEOTIDE SEQUENCE</scope>
</reference>
<accession>A0A8D8VKM5</accession>
<dbReference type="InterPro" id="IPR015760">
    <property type="entry name" value="TIF_IF2"/>
</dbReference>
<dbReference type="SUPFAM" id="SSF52540">
    <property type="entry name" value="P-loop containing nucleoside triphosphate hydrolases"/>
    <property type="match status" value="1"/>
</dbReference>
<evidence type="ECO:0000256" key="3">
    <source>
        <dbReference type="ARBA" id="ARBA00022741"/>
    </source>
</evidence>
<comment type="similarity">
    <text evidence="1">Belongs to the TRAFAC class translation factor GTPase superfamily. Classic translation factor GTPase family. IF-2 subfamily.</text>
</comment>
<protein>
    <submittedName>
        <fullName evidence="7">Translation initiation factor IF-2</fullName>
    </submittedName>
</protein>
<keyword evidence="3" id="KW-0547">Nucleotide-binding</keyword>
<evidence type="ECO:0000256" key="1">
    <source>
        <dbReference type="ARBA" id="ARBA00007733"/>
    </source>
</evidence>
<dbReference type="Pfam" id="PF00009">
    <property type="entry name" value="GTP_EFTU"/>
    <property type="match status" value="1"/>
</dbReference>
<dbReference type="PROSITE" id="PS51722">
    <property type="entry name" value="G_TR_2"/>
    <property type="match status" value="1"/>
</dbReference>
<evidence type="ECO:0000259" key="6">
    <source>
        <dbReference type="PROSITE" id="PS51722"/>
    </source>
</evidence>
<evidence type="ECO:0000313" key="7">
    <source>
        <dbReference type="EMBL" id="CAG6625445.1"/>
    </source>
</evidence>
<dbReference type="Gene3D" id="3.40.50.300">
    <property type="entry name" value="P-loop containing nucleotide triphosphate hydrolases"/>
    <property type="match status" value="1"/>
</dbReference>
<name>A0A8D8VKM5_9HEMI</name>
<proteinExistence type="inferred from homology"/>
<dbReference type="PANTHER" id="PTHR43381">
    <property type="entry name" value="TRANSLATION INITIATION FACTOR IF-2-RELATED"/>
    <property type="match status" value="1"/>
</dbReference>
<dbReference type="EMBL" id="HBUF01059940">
    <property type="protein sequence ID" value="CAG6625445.1"/>
    <property type="molecule type" value="Transcribed_RNA"/>
</dbReference>
<dbReference type="NCBIfam" id="TIGR00231">
    <property type="entry name" value="small_GTP"/>
    <property type="match status" value="1"/>
</dbReference>
<evidence type="ECO:0000256" key="2">
    <source>
        <dbReference type="ARBA" id="ARBA00022540"/>
    </source>
</evidence>
<organism evidence="7">
    <name type="scientific">Cacopsylla melanoneura</name>
    <dbReference type="NCBI Taxonomy" id="428564"/>
    <lineage>
        <taxon>Eukaryota</taxon>
        <taxon>Metazoa</taxon>
        <taxon>Ecdysozoa</taxon>
        <taxon>Arthropoda</taxon>
        <taxon>Hexapoda</taxon>
        <taxon>Insecta</taxon>
        <taxon>Pterygota</taxon>
        <taxon>Neoptera</taxon>
        <taxon>Paraneoptera</taxon>
        <taxon>Hemiptera</taxon>
        <taxon>Sternorrhyncha</taxon>
        <taxon>Psylloidea</taxon>
        <taxon>Psyllidae</taxon>
        <taxon>Psyllinae</taxon>
        <taxon>Cacopsylla</taxon>
    </lineage>
</organism>
<keyword evidence="4" id="KW-0648">Protein biosynthesis</keyword>
<keyword evidence="5" id="KW-0342">GTP-binding</keyword>
<evidence type="ECO:0000256" key="4">
    <source>
        <dbReference type="ARBA" id="ARBA00022917"/>
    </source>
</evidence>
<evidence type="ECO:0000256" key="5">
    <source>
        <dbReference type="ARBA" id="ARBA00023134"/>
    </source>
</evidence>
<dbReference type="InterPro" id="IPR027417">
    <property type="entry name" value="P-loop_NTPase"/>
</dbReference>
<keyword evidence="2 7" id="KW-0396">Initiation factor</keyword>
<dbReference type="CDD" id="cd01887">
    <property type="entry name" value="IF2_eIF5B"/>
    <property type="match status" value="1"/>
</dbReference>
<dbReference type="GO" id="GO:0005525">
    <property type="term" value="F:GTP binding"/>
    <property type="evidence" value="ECO:0007669"/>
    <property type="project" value="UniProtKB-KW"/>
</dbReference>
<dbReference type="PANTHER" id="PTHR43381:SF5">
    <property type="entry name" value="TR-TYPE G DOMAIN-CONTAINING PROTEIN"/>
    <property type="match status" value="1"/>
</dbReference>